<dbReference type="EMBL" id="JAQMWT010000406">
    <property type="protein sequence ID" value="KAJ8601763.1"/>
    <property type="molecule type" value="Genomic_DNA"/>
</dbReference>
<feature type="region of interest" description="Disordered" evidence="1">
    <location>
        <begin position="158"/>
        <end position="184"/>
    </location>
</feature>
<dbReference type="SUPFAM" id="SSF54593">
    <property type="entry name" value="Glyoxalase/Bleomycin resistance protein/Dihydroxybiphenyl dioxygenase"/>
    <property type="match status" value="1"/>
</dbReference>
<comment type="caution">
    <text evidence="3">The sequence shown here is derived from an EMBL/GenBank/DDBJ whole genome shotgun (WGS) entry which is preliminary data.</text>
</comment>
<evidence type="ECO:0000313" key="4">
    <source>
        <dbReference type="Proteomes" id="UP001230188"/>
    </source>
</evidence>
<feature type="domain" description="Glyoxalase/Bleomycin resistance-like N-terminal" evidence="2">
    <location>
        <begin position="87"/>
        <end position="111"/>
    </location>
</feature>
<dbReference type="InterPro" id="IPR029068">
    <property type="entry name" value="Glyas_Bleomycin-R_OHBP_Dase"/>
</dbReference>
<protein>
    <recommendedName>
        <fullName evidence="2">Glyoxalase/Bleomycin resistance-like N-terminal domain-containing protein</fullName>
    </recommendedName>
</protein>
<evidence type="ECO:0000259" key="2">
    <source>
        <dbReference type="Pfam" id="PF22677"/>
    </source>
</evidence>
<gene>
    <name evidence="3" type="ORF">CTAYLR_006766</name>
</gene>
<reference evidence="3" key="1">
    <citation type="submission" date="2023-01" db="EMBL/GenBank/DDBJ databases">
        <title>Metagenome sequencing of chrysophaentin producing Chrysophaeum taylorii.</title>
        <authorList>
            <person name="Davison J."/>
            <person name="Bewley C."/>
        </authorList>
    </citation>
    <scope>NUCLEOTIDE SEQUENCE</scope>
    <source>
        <strain evidence="3">NIES-1699</strain>
    </source>
</reference>
<dbReference type="Pfam" id="PF22677">
    <property type="entry name" value="Ble-like_N"/>
    <property type="match status" value="1"/>
</dbReference>
<organism evidence="3 4">
    <name type="scientific">Chrysophaeum taylorii</name>
    <dbReference type="NCBI Taxonomy" id="2483200"/>
    <lineage>
        <taxon>Eukaryota</taxon>
        <taxon>Sar</taxon>
        <taxon>Stramenopiles</taxon>
        <taxon>Ochrophyta</taxon>
        <taxon>Pelagophyceae</taxon>
        <taxon>Pelagomonadales</taxon>
        <taxon>Pelagomonadaceae</taxon>
        <taxon>Chrysophaeum</taxon>
    </lineage>
</organism>
<keyword evidence="4" id="KW-1185">Reference proteome</keyword>
<proteinExistence type="predicted"/>
<dbReference type="Gene3D" id="3.10.180.10">
    <property type="entry name" value="2,3-Dihydroxybiphenyl 1,2-Dioxygenase, domain 1"/>
    <property type="match status" value="1"/>
</dbReference>
<accession>A0AAD7UDJ8</accession>
<name>A0AAD7UDJ8_9STRA</name>
<sequence>MHVASKSAAGTLVAYGPTQLDQPRDFVPGISSFDEDGAHFGFAMPFIRASKLIGYGGTIVEAYGNVNVIAPGGIPVRLLVGDEVRDRSMYVALRVQDVARAEQFYTATLGFHRATYPRARPPTDYDSPFDPNPPPGSVFLAYCDDTFGLLLLPNSPDPPPRSFPFNRGSRKTASPPDVGDIYAA</sequence>
<evidence type="ECO:0000256" key="1">
    <source>
        <dbReference type="SAM" id="MobiDB-lite"/>
    </source>
</evidence>
<evidence type="ECO:0000313" key="3">
    <source>
        <dbReference type="EMBL" id="KAJ8601763.1"/>
    </source>
</evidence>
<dbReference type="Proteomes" id="UP001230188">
    <property type="component" value="Unassembled WGS sequence"/>
</dbReference>
<dbReference type="InterPro" id="IPR053863">
    <property type="entry name" value="Glyoxy/Ble-like_N"/>
</dbReference>
<dbReference type="AlphaFoldDB" id="A0AAD7UDJ8"/>